<proteinExistence type="predicted"/>
<keyword evidence="3" id="KW-0808">Transferase</keyword>
<gene>
    <name evidence="3" type="ORF">ACFFRI_22155</name>
</gene>
<keyword evidence="4" id="KW-1185">Reference proteome</keyword>
<dbReference type="GO" id="GO:0008168">
    <property type="term" value="F:methyltransferase activity"/>
    <property type="evidence" value="ECO:0007669"/>
    <property type="project" value="UniProtKB-KW"/>
</dbReference>
<dbReference type="InterPro" id="IPR036265">
    <property type="entry name" value="HIT-like_sf"/>
</dbReference>
<dbReference type="PANTHER" id="PTHR46648">
    <property type="entry name" value="HIT FAMILY PROTEIN 1"/>
    <property type="match status" value="1"/>
</dbReference>
<dbReference type="InterPro" id="IPR011146">
    <property type="entry name" value="HIT-like"/>
</dbReference>
<evidence type="ECO:0000313" key="3">
    <source>
        <dbReference type="EMBL" id="MFB9315764.1"/>
    </source>
</evidence>
<dbReference type="Gene3D" id="3.30.428.10">
    <property type="entry name" value="HIT-like"/>
    <property type="match status" value="1"/>
</dbReference>
<dbReference type="RefSeq" id="WP_211350845.1">
    <property type="nucleotide sequence ID" value="NZ_JBHMDG010000047.1"/>
</dbReference>
<keyword evidence="3" id="KW-0489">Methyltransferase</keyword>
<dbReference type="EMBL" id="JBHMDG010000047">
    <property type="protein sequence ID" value="MFB9315764.1"/>
    <property type="molecule type" value="Genomic_DNA"/>
</dbReference>
<dbReference type="InterPro" id="IPR001310">
    <property type="entry name" value="Histidine_triad_HIT"/>
</dbReference>
<name>A0ABV5KG92_9ACTN</name>
<dbReference type="Pfam" id="PF01230">
    <property type="entry name" value="HIT"/>
    <property type="match status" value="1"/>
</dbReference>
<evidence type="ECO:0000259" key="2">
    <source>
        <dbReference type="PROSITE" id="PS51084"/>
    </source>
</evidence>
<reference evidence="3 4" key="1">
    <citation type="submission" date="2024-09" db="EMBL/GenBank/DDBJ databases">
        <authorList>
            <person name="Sun Q."/>
            <person name="Mori K."/>
        </authorList>
    </citation>
    <scope>NUCLEOTIDE SEQUENCE [LARGE SCALE GENOMIC DNA]</scope>
    <source>
        <strain evidence="3 4">JCM 9626</strain>
    </source>
</reference>
<protein>
    <submittedName>
        <fullName evidence="3">HIT family protein</fullName>
        <ecNumber evidence="3">2.1.1.-</ecNumber>
    </submittedName>
</protein>
<comment type="caution">
    <text evidence="3">The sequence shown here is derived from an EMBL/GenBank/DDBJ whole genome shotgun (WGS) entry which is preliminary data.</text>
</comment>
<dbReference type="PROSITE" id="PS51084">
    <property type="entry name" value="HIT_2"/>
    <property type="match status" value="1"/>
</dbReference>
<feature type="domain" description="HIT" evidence="2">
    <location>
        <begin position="37"/>
        <end position="110"/>
    </location>
</feature>
<accession>A0ABV5KG92</accession>
<dbReference type="EC" id="2.1.1.-" evidence="3"/>
<dbReference type="Proteomes" id="UP001589750">
    <property type="component" value="Unassembled WGS sequence"/>
</dbReference>
<sequence length="146" mass="16338">MTECYNCVREPLDLPPREALLRTEHWRVGHAFDSALPGWLVLVPRRHVLALDELPTAAHDELGSLLGRLSAALRQVLGCTKTYVMQFSEAEGFEHLHVHLVPRMADQPADRTGPRVFGYLGADESSRVSDDEQDRLAVLIGRRATT</sequence>
<dbReference type="GO" id="GO:0032259">
    <property type="term" value="P:methylation"/>
    <property type="evidence" value="ECO:0007669"/>
    <property type="project" value="UniProtKB-KW"/>
</dbReference>
<evidence type="ECO:0000256" key="1">
    <source>
        <dbReference type="PROSITE-ProRule" id="PRU00464"/>
    </source>
</evidence>
<feature type="short sequence motif" description="Histidine triad motif" evidence="1">
    <location>
        <begin position="95"/>
        <end position="99"/>
    </location>
</feature>
<dbReference type="PANTHER" id="PTHR46648:SF1">
    <property type="entry name" value="ADENOSINE 5'-MONOPHOSPHORAMIDASE HNT1"/>
    <property type="match status" value="1"/>
</dbReference>
<dbReference type="SUPFAM" id="SSF54197">
    <property type="entry name" value="HIT-like"/>
    <property type="match status" value="1"/>
</dbReference>
<evidence type="ECO:0000313" key="4">
    <source>
        <dbReference type="Proteomes" id="UP001589750"/>
    </source>
</evidence>
<organism evidence="3 4">
    <name type="scientific">Nocardioides plantarum</name>
    <dbReference type="NCBI Taxonomy" id="29299"/>
    <lineage>
        <taxon>Bacteria</taxon>
        <taxon>Bacillati</taxon>
        <taxon>Actinomycetota</taxon>
        <taxon>Actinomycetes</taxon>
        <taxon>Propionibacteriales</taxon>
        <taxon>Nocardioidaceae</taxon>
        <taxon>Nocardioides</taxon>
    </lineage>
</organism>